<gene>
    <name evidence="1" type="ORF">IV203_032719</name>
</gene>
<name>A0A9K3KK53_9STRA</name>
<sequence>MGASSHIIQQAISNAFHQGQEKTHHDSIPTFISNMLIKLSSSDCSRLFSIPLFSIHLSASQHQETIKDKSDLSLSQALRLRQKWSINQMSTSQLTWTL</sequence>
<keyword evidence="2" id="KW-1185">Reference proteome</keyword>
<proteinExistence type="predicted"/>
<accession>A0A9K3KK53</accession>
<protein>
    <submittedName>
        <fullName evidence="1">Uncharacterized protein</fullName>
    </submittedName>
</protein>
<evidence type="ECO:0000313" key="1">
    <source>
        <dbReference type="EMBL" id="KAG7345188.1"/>
    </source>
</evidence>
<reference evidence="1" key="2">
    <citation type="submission" date="2021-04" db="EMBL/GenBank/DDBJ databases">
        <authorList>
            <person name="Podell S."/>
        </authorList>
    </citation>
    <scope>NUCLEOTIDE SEQUENCE</scope>
    <source>
        <strain evidence="1">Hildebrandi</strain>
    </source>
</reference>
<organism evidence="1 2">
    <name type="scientific">Nitzschia inconspicua</name>
    <dbReference type="NCBI Taxonomy" id="303405"/>
    <lineage>
        <taxon>Eukaryota</taxon>
        <taxon>Sar</taxon>
        <taxon>Stramenopiles</taxon>
        <taxon>Ochrophyta</taxon>
        <taxon>Bacillariophyta</taxon>
        <taxon>Bacillariophyceae</taxon>
        <taxon>Bacillariophycidae</taxon>
        <taxon>Bacillariales</taxon>
        <taxon>Bacillariaceae</taxon>
        <taxon>Nitzschia</taxon>
    </lineage>
</organism>
<dbReference type="Proteomes" id="UP000693970">
    <property type="component" value="Unassembled WGS sequence"/>
</dbReference>
<dbReference type="EMBL" id="JAGRRH010000022">
    <property type="protein sequence ID" value="KAG7345188.1"/>
    <property type="molecule type" value="Genomic_DNA"/>
</dbReference>
<reference evidence="1" key="1">
    <citation type="journal article" date="2021" name="Sci. Rep.">
        <title>Diploid genomic architecture of Nitzschia inconspicua, an elite biomass production diatom.</title>
        <authorList>
            <person name="Oliver A."/>
            <person name="Podell S."/>
            <person name="Pinowska A."/>
            <person name="Traller J.C."/>
            <person name="Smith S.R."/>
            <person name="McClure R."/>
            <person name="Beliaev A."/>
            <person name="Bohutskyi P."/>
            <person name="Hill E.A."/>
            <person name="Rabines A."/>
            <person name="Zheng H."/>
            <person name="Allen L.Z."/>
            <person name="Kuo A."/>
            <person name="Grigoriev I.V."/>
            <person name="Allen A.E."/>
            <person name="Hazlebeck D."/>
            <person name="Allen E.E."/>
        </authorList>
    </citation>
    <scope>NUCLEOTIDE SEQUENCE</scope>
    <source>
        <strain evidence="1">Hildebrandi</strain>
    </source>
</reference>
<comment type="caution">
    <text evidence="1">The sequence shown here is derived from an EMBL/GenBank/DDBJ whole genome shotgun (WGS) entry which is preliminary data.</text>
</comment>
<dbReference type="AlphaFoldDB" id="A0A9K3KK53"/>
<evidence type="ECO:0000313" key="2">
    <source>
        <dbReference type="Proteomes" id="UP000693970"/>
    </source>
</evidence>